<protein>
    <submittedName>
        <fullName evidence="8">AhpC/TSA family protein</fullName>
    </submittedName>
    <submittedName>
        <fullName evidence="7">Alkyl hydroperoxide reductase</fullName>
    </submittedName>
</protein>
<dbReference type="PROSITE" id="PS51352">
    <property type="entry name" value="THIOREDOXIN_2"/>
    <property type="match status" value="1"/>
</dbReference>
<dbReference type="CDD" id="cd02966">
    <property type="entry name" value="TlpA_like_family"/>
    <property type="match status" value="1"/>
</dbReference>
<dbReference type="InterPro" id="IPR013766">
    <property type="entry name" value="Thioredoxin_domain"/>
</dbReference>
<comment type="subcellular location">
    <subcellularLocation>
        <location evidence="1">Cell envelope</location>
    </subcellularLocation>
</comment>
<evidence type="ECO:0000256" key="4">
    <source>
        <dbReference type="ARBA" id="ARBA00023284"/>
    </source>
</evidence>
<dbReference type="EMBL" id="CP103141">
    <property type="protein sequence ID" value="UVQ73118.1"/>
    <property type="molecule type" value="Genomic_DNA"/>
</dbReference>
<feature type="signal peptide" evidence="5">
    <location>
        <begin position="1"/>
        <end position="19"/>
    </location>
</feature>
<organism evidence="7 9">
    <name type="scientific">Bacteroides faecis</name>
    <dbReference type="NCBI Taxonomy" id="674529"/>
    <lineage>
        <taxon>Bacteria</taxon>
        <taxon>Pseudomonadati</taxon>
        <taxon>Bacteroidota</taxon>
        <taxon>Bacteroidia</taxon>
        <taxon>Bacteroidales</taxon>
        <taxon>Bacteroidaceae</taxon>
        <taxon>Bacteroides</taxon>
    </lineage>
</organism>
<keyword evidence="2" id="KW-0201">Cytochrome c-type biogenesis</keyword>
<dbReference type="InterPro" id="IPR050553">
    <property type="entry name" value="Thioredoxin_ResA/DsbE_sf"/>
</dbReference>
<name>A0A174SQ31_9BACE</name>
<dbReference type="Gene3D" id="3.40.30.10">
    <property type="entry name" value="Glutaredoxin"/>
    <property type="match status" value="1"/>
</dbReference>
<dbReference type="GeneID" id="69590521"/>
<reference evidence="8" key="2">
    <citation type="submission" date="2022-08" db="EMBL/GenBank/DDBJ databases">
        <title>Genome Sequencing of Bacteroides fragilis Group Isolates with Nanopore Technology.</title>
        <authorList>
            <person name="Tisza M.J."/>
            <person name="Smith D."/>
            <person name="Dekker J.P."/>
        </authorList>
    </citation>
    <scope>NUCLEOTIDE SEQUENCE</scope>
    <source>
        <strain evidence="8">BFG-527</strain>
    </source>
</reference>
<dbReference type="EMBL" id="CZAE01000022">
    <property type="protein sequence ID" value="CUP99843.1"/>
    <property type="molecule type" value="Genomic_DNA"/>
</dbReference>
<gene>
    <name evidence="7" type="primary">resA_3</name>
    <name evidence="7" type="ORF">ERS852461_03937</name>
    <name evidence="8" type="ORF">NXY30_18975</name>
</gene>
<accession>A0A3E5G7Y3</accession>
<dbReference type="Pfam" id="PF00578">
    <property type="entry name" value="AhpC-TSA"/>
    <property type="match status" value="1"/>
</dbReference>
<feature type="chain" id="PRO_5041045593" evidence="5">
    <location>
        <begin position="20"/>
        <end position="504"/>
    </location>
</feature>
<evidence type="ECO:0000256" key="3">
    <source>
        <dbReference type="ARBA" id="ARBA00023157"/>
    </source>
</evidence>
<dbReference type="RefSeq" id="WP_055270760.1">
    <property type="nucleotide sequence ID" value="NZ_CABMFH010000020.1"/>
</dbReference>
<dbReference type="Proteomes" id="UP001060104">
    <property type="component" value="Chromosome"/>
</dbReference>
<dbReference type="GO" id="GO:0016491">
    <property type="term" value="F:oxidoreductase activity"/>
    <property type="evidence" value="ECO:0007669"/>
    <property type="project" value="InterPro"/>
</dbReference>
<feature type="domain" description="Thioredoxin" evidence="6">
    <location>
        <begin position="237"/>
        <end position="378"/>
    </location>
</feature>
<dbReference type="GO" id="GO:0016209">
    <property type="term" value="F:antioxidant activity"/>
    <property type="evidence" value="ECO:0007669"/>
    <property type="project" value="InterPro"/>
</dbReference>
<dbReference type="AlphaFoldDB" id="A0A174SQ31"/>
<dbReference type="InterPro" id="IPR000866">
    <property type="entry name" value="AhpC/TSA"/>
</dbReference>
<evidence type="ECO:0000256" key="5">
    <source>
        <dbReference type="SAM" id="SignalP"/>
    </source>
</evidence>
<evidence type="ECO:0000259" key="6">
    <source>
        <dbReference type="PROSITE" id="PS51352"/>
    </source>
</evidence>
<proteinExistence type="predicted"/>
<dbReference type="SUPFAM" id="SSF52833">
    <property type="entry name" value="Thioredoxin-like"/>
    <property type="match status" value="1"/>
</dbReference>
<keyword evidence="5" id="KW-0732">Signal</keyword>
<dbReference type="PANTHER" id="PTHR42852">
    <property type="entry name" value="THIOL:DISULFIDE INTERCHANGE PROTEIN DSBE"/>
    <property type="match status" value="1"/>
</dbReference>
<evidence type="ECO:0000256" key="2">
    <source>
        <dbReference type="ARBA" id="ARBA00022748"/>
    </source>
</evidence>
<evidence type="ECO:0000313" key="7">
    <source>
        <dbReference type="EMBL" id="CUP99843.1"/>
    </source>
</evidence>
<sequence length="504" mass="57110">MKKLLFSSLLLLSSLASQAQNEYTIEGDVKGVKDGTLVSLFLTDGRVGSVVASDTIRNGTFFFKRNAGESGMDQLSLMCNREADFPPMSLEIYATPNAKIKVTGTNTLIYTWKVESPVKEQQEYNRFIENSRDLWDEFQRLAINMRSAPEAERKAIRAKSDSISAIIDKREVKLMQELPISNIWMDKLFGLSMSVKYNPKFTDKEEILALYNRLNEEQKASITGQEITVNLFPPKTVKEGDEMADSDLFDLDGNVHHLADFKGKFILLDFWSSGCGPCIMALPEMREIHEQYKDRLTIVSLSSDTKSRWKAASAQHEMTWQNLSDLKQNAGLSAVYDVNGIPNYVLISPEGKIMRMWSGYGKGSLKLKMRRYLDVPKREMSITQGTNAKIVNHPVTESTNTDILEVKQVELTDTATIIHFYAYYIPKYWIQVSTNAQLTDEKGGSYTLKKADGLTPGEHFFLPESGEAEFSLTFEPLPFDTKRFNFTEGTSEKDWQINGIKLTK</sequence>
<dbReference type="InterPro" id="IPR036249">
    <property type="entry name" value="Thioredoxin-like_sf"/>
</dbReference>
<dbReference type="GO" id="GO:0030313">
    <property type="term" value="C:cell envelope"/>
    <property type="evidence" value="ECO:0007669"/>
    <property type="project" value="UniProtKB-SubCell"/>
</dbReference>
<evidence type="ECO:0000313" key="8">
    <source>
        <dbReference type="EMBL" id="UVQ73118.1"/>
    </source>
</evidence>
<dbReference type="PANTHER" id="PTHR42852:SF6">
    <property type="entry name" value="THIOL:DISULFIDE INTERCHANGE PROTEIN DSBE"/>
    <property type="match status" value="1"/>
</dbReference>
<evidence type="ECO:0000313" key="10">
    <source>
        <dbReference type="Proteomes" id="UP001060104"/>
    </source>
</evidence>
<dbReference type="GO" id="GO:0017004">
    <property type="term" value="P:cytochrome complex assembly"/>
    <property type="evidence" value="ECO:0007669"/>
    <property type="project" value="UniProtKB-KW"/>
</dbReference>
<reference evidence="7 9" key="1">
    <citation type="submission" date="2015-09" db="EMBL/GenBank/DDBJ databases">
        <authorList>
            <consortium name="Pathogen Informatics"/>
        </authorList>
    </citation>
    <scope>NUCLEOTIDE SEQUENCE [LARGE SCALE GENOMIC DNA]</scope>
    <source>
        <strain evidence="7 9">2789STDY5834846</strain>
    </source>
</reference>
<keyword evidence="3" id="KW-1015">Disulfide bond</keyword>
<evidence type="ECO:0000256" key="1">
    <source>
        <dbReference type="ARBA" id="ARBA00004196"/>
    </source>
</evidence>
<accession>A0A174SQ31</accession>
<dbReference type="Proteomes" id="UP000095606">
    <property type="component" value="Unassembled WGS sequence"/>
</dbReference>
<keyword evidence="10" id="KW-1185">Reference proteome</keyword>
<keyword evidence="4" id="KW-0676">Redox-active center</keyword>
<evidence type="ECO:0000313" key="9">
    <source>
        <dbReference type="Proteomes" id="UP000095606"/>
    </source>
</evidence>